<evidence type="ECO:0000256" key="1">
    <source>
        <dbReference type="ARBA" id="ARBA00022527"/>
    </source>
</evidence>
<reference evidence="3 4" key="1">
    <citation type="submission" date="2018-07" db="EMBL/GenBank/DDBJ databases">
        <title>Streptomyces species from bats.</title>
        <authorList>
            <person name="Dunlap C."/>
        </authorList>
    </citation>
    <scope>NUCLEOTIDE SEQUENCE [LARGE SCALE GENOMIC DNA]</scope>
    <source>
        <strain evidence="3 4">AC230</strain>
    </source>
</reference>
<dbReference type="Pfam" id="PF13581">
    <property type="entry name" value="HATPase_c_2"/>
    <property type="match status" value="1"/>
</dbReference>
<dbReference type="GO" id="GO:0005524">
    <property type="term" value="F:ATP binding"/>
    <property type="evidence" value="ECO:0007669"/>
    <property type="project" value="UniProtKB-KW"/>
</dbReference>
<proteinExistence type="predicted"/>
<keyword evidence="1" id="KW-0808">Transferase</keyword>
<keyword evidence="1" id="KW-0723">Serine/threonine-protein kinase</keyword>
<dbReference type="PANTHER" id="PTHR35526">
    <property type="entry name" value="ANTI-SIGMA-F FACTOR RSBW-RELATED"/>
    <property type="match status" value="1"/>
</dbReference>
<dbReference type="SUPFAM" id="SSF55874">
    <property type="entry name" value="ATPase domain of HSP90 chaperone/DNA topoisomerase II/histidine kinase"/>
    <property type="match status" value="1"/>
</dbReference>
<gene>
    <name evidence="3" type="ORF">DVH02_13715</name>
</gene>
<accession>A0A370B6Y1</accession>
<sequence length="136" mass="14629">MGRLRNPGGDAVVLRWRRHPGSVGLARLELRKTLAGWGMGALEEPAVLVLSELVTNAVRHARVPVGREIETRYLAVPEGLRLEVHDASSERPRLQRAAPGACGGRGLVIVDALADRWGVADRAGVGKLVWAQLCSS</sequence>
<dbReference type="Proteomes" id="UP000253741">
    <property type="component" value="Unassembled WGS sequence"/>
</dbReference>
<dbReference type="InterPro" id="IPR003594">
    <property type="entry name" value="HATPase_dom"/>
</dbReference>
<evidence type="ECO:0000313" key="4">
    <source>
        <dbReference type="Proteomes" id="UP000253741"/>
    </source>
</evidence>
<organism evidence="3 4">
    <name type="scientific">Streptomyces corynorhini</name>
    <dbReference type="NCBI Taxonomy" id="2282652"/>
    <lineage>
        <taxon>Bacteria</taxon>
        <taxon>Bacillati</taxon>
        <taxon>Actinomycetota</taxon>
        <taxon>Actinomycetes</taxon>
        <taxon>Kitasatosporales</taxon>
        <taxon>Streptomycetaceae</taxon>
        <taxon>Streptomyces</taxon>
    </lineage>
</organism>
<keyword evidence="1" id="KW-0418">Kinase</keyword>
<protein>
    <submittedName>
        <fullName evidence="3">ATP-binding protein</fullName>
    </submittedName>
</protein>
<keyword evidence="3" id="KW-0067">ATP-binding</keyword>
<comment type="caution">
    <text evidence="3">The sequence shown here is derived from an EMBL/GenBank/DDBJ whole genome shotgun (WGS) entry which is preliminary data.</text>
</comment>
<dbReference type="CDD" id="cd16936">
    <property type="entry name" value="HATPase_RsbW-like"/>
    <property type="match status" value="1"/>
</dbReference>
<name>A0A370B6Y1_9ACTN</name>
<evidence type="ECO:0000313" key="3">
    <source>
        <dbReference type="EMBL" id="RDG37568.1"/>
    </source>
</evidence>
<evidence type="ECO:0000259" key="2">
    <source>
        <dbReference type="Pfam" id="PF13581"/>
    </source>
</evidence>
<dbReference type="GO" id="GO:0004674">
    <property type="term" value="F:protein serine/threonine kinase activity"/>
    <property type="evidence" value="ECO:0007669"/>
    <property type="project" value="UniProtKB-KW"/>
</dbReference>
<dbReference type="InterPro" id="IPR050267">
    <property type="entry name" value="Anti-sigma-factor_SerPK"/>
</dbReference>
<dbReference type="EMBL" id="QQNA01000097">
    <property type="protein sequence ID" value="RDG37568.1"/>
    <property type="molecule type" value="Genomic_DNA"/>
</dbReference>
<dbReference type="PANTHER" id="PTHR35526:SF3">
    <property type="entry name" value="ANTI-SIGMA-F FACTOR RSBW"/>
    <property type="match status" value="1"/>
</dbReference>
<dbReference type="AlphaFoldDB" id="A0A370B6Y1"/>
<dbReference type="OrthoDB" id="4251531at2"/>
<keyword evidence="4" id="KW-1185">Reference proteome</keyword>
<keyword evidence="3" id="KW-0547">Nucleotide-binding</keyword>
<dbReference type="Gene3D" id="3.30.565.10">
    <property type="entry name" value="Histidine kinase-like ATPase, C-terminal domain"/>
    <property type="match status" value="1"/>
</dbReference>
<dbReference type="InterPro" id="IPR036890">
    <property type="entry name" value="HATPase_C_sf"/>
</dbReference>
<feature type="domain" description="Histidine kinase/HSP90-like ATPase" evidence="2">
    <location>
        <begin position="20"/>
        <end position="131"/>
    </location>
</feature>